<evidence type="ECO:0000313" key="3">
    <source>
        <dbReference type="EMBL" id="MQT11806.1"/>
    </source>
</evidence>
<dbReference type="RefSeq" id="WP_153478926.1">
    <property type="nucleotide sequence ID" value="NZ_VWNA01000001.1"/>
</dbReference>
<dbReference type="SUPFAM" id="SSF49785">
    <property type="entry name" value="Galactose-binding domain-like"/>
    <property type="match status" value="1"/>
</dbReference>
<dbReference type="InterPro" id="IPR000383">
    <property type="entry name" value="Xaa-Pro-like_dom"/>
</dbReference>
<dbReference type="Gene3D" id="3.40.50.1820">
    <property type="entry name" value="alpha/beta hydrolase"/>
    <property type="match status" value="1"/>
</dbReference>
<dbReference type="SMART" id="SM00939">
    <property type="entry name" value="PepX_C"/>
    <property type="match status" value="1"/>
</dbReference>
<dbReference type="AlphaFoldDB" id="A0A6A7XZQ3"/>
<evidence type="ECO:0000256" key="1">
    <source>
        <dbReference type="ARBA" id="ARBA00022801"/>
    </source>
</evidence>
<gene>
    <name evidence="3" type="ORF">F0357_03770</name>
</gene>
<dbReference type="EMBL" id="VWNA01000001">
    <property type="protein sequence ID" value="MQT11806.1"/>
    <property type="molecule type" value="Genomic_DNA"/>
</dbReference>
<evidence type="ECO:0000259" key="2">
    <source>
        <dbReference type="SMART" id="SM00939"/>
    </source>
</evidence>
<sequence>MSVSVTENLWIPLADGTRLAARLWLPADAETVPVPAVLEYIPYRKRDGTRDRDEPMHHWFAENGYAAIRVDMRGSGESDGLLADEYLKQEQDDAVEAIAWIAAQPWCTGAVGMMGKSWGGFNSLQVAARRPPALKAIVTVCSTDDRYADDIHYMGGCLLNDNHWWGAIMLAYQARPLDPEIVGPTWREDWLRRLDAMPLWPGLWMEHPLRDDYWRHGSVCEDFSAIECPVLAIGGWADSYTNAVPRLLEGLSVPRQAIVGPWAHIYPQDATPAPAIGFLQEAKQWWDRWLKGEANGAEAKPMLRAYVEDWMKPETSRPASDGRWVAEPVWPSPSIAPQVLHLADQGLAATGALTAARAIRSPLWTGIAAGEWMGTGVEGEMPADQRLDDGGSLVFDGVPLSEPLEILGFPIIELDLTADKPTGQIAVRLEEVAPDGAALRVAYGVLNLTHRNGHERAEPLRPGERFMVRLPLKVAGHRFAAGHRLRIAISTAYWPLLWPAADATTLTVHAGRLALPVRTPRPEDASVAFEPPARGPRAPSTRITDGSMVRSASIDLIANRATYITDGRGGLFGEGVVRFDEIGTSNAHDLRRELTISGDDPLSARYRIDQAYEIGRDGWRIRIETVSELTADATAFRLTAHLRAFENGALVRERSWDERYARDGV</sequence>
<feature type="domain" description="Xaa-Pro dipeptidyl-peptidase C-terminal" evidence="2">
    <location>
        <begin position="283"/>
        <end position="535"/>
    </location>
</feature>
<dbReference type="Gene3D" id="2.60.120.260">
    <property type="entry name" value="Galactose-binding domain-like"/>
    <property type="match status" value="1"/>
</dbReference>
<dbReference type="PANTHER" id="PTHR43056:SF10">
    <property type="entry name" value="COCE_NOND FAMILY, PUTATIVE (AFU_ORTHOLOGUE AFUA_7G00600)-RELATED"/>
    <property type="match status" value="1"/>
</dbReference>
<dbReference type="GO" id="GO:0008239">
    <property type="term" value="F:dipeptidyl-peptidase activity"/>
    <property type="evidence" value="ECO:0007669"/>
    <property type="project" value="InterPro"/>
</dbReference>
<comment type="caution">
    <text evidence="3">The sequence shown here is derived from an EMBL/GenBank/DDBJ whole genome shotgun (WGS) entry which is preliminary data.</text>
</comment>
<proteinExistence type="predicted"/>
<organism evidence="3 4">
    <name type="scientific">Segnochrobactrum spirostomi</name>
    <dbReference type="NCBI Taxonomy" id="2608987"/>
    <lineage>
        <taxon>Bacteria</taxon>
        <taxon>Pseudomonadati</taxon>
        <taxon>Pseudomonadota</taxon>
        <taxon>Alphaproteobacteria</taxon>
        <taxon>Hyphomicrobiales</taxon>
        <taxon>Segnochrobactraceae</taxon>
        <taxon>Segnochrobactrum</taxon>
    </lineage>
</organism>
<evidence type="ECO:0000313" key="4">
    <source>
        <dbReference type="Proteomes" id="UP000332515"/>
    </source>
</evidence>
<dbReference type="InterPro" id="IPR013736">
    <property type="entry name" value="Xaa-Pro_dipept_C"/>
</dbReference>
<reference evidence="3 4" key="1">
    <citation type="submission" date="2019-09" db="EMBL/GenBank/DDBJ databases">
        <title>Segnochrobactrum spirostomi gen. nov., sp. nov., isolated from the ciliate Spirostomum cf. yagiui and description of a novel family, Segnochrobactraceae fam. nov. within the order Rhizobiales of the class Alphaproteobacteria.</title>
        <authorList>
            <person name="Akter S."/>
            <person name="Shazib S.U.A."/>
            <person name="Shin M.K."/>
        </authorList>
    </citation>
    <scope>NUCLEOTIDE SEQUENCE [LARGE SCALE GENOMIC DNA]</scope>
    <source>
        <strain evidence="3 4">Sp-1</strain>
    </source>
</reference>
<name>A0A6A7XZQ3_9HYPH</name>
<dbReference type="InterPro" id="IPR005674">
    <property type="entry name" value="CocE/Ser_esterase"/>
</dbReference>
<dbReference type="NCBIfam" id="TIGR00976">
    <property type="entry name" value="CocE_NonD"/>
    <property type="match status" value="1"/>
</dbReference>
<dbReference type="Pfam" id="PF08530">
    <property type="entry name" value="PepX_C"/>
    <property type="match status" value="1"/>
</dbReference>
<protein>
    <submittedName>
        <fullName evidence="3">CocE/NonD family hydrolase</fullName>
    </submittedName>
</protein>
<accession>A0A6A7XZQ3</accession>
<dbReference type="SUPFAM" id="SSF53474">
    <property type="entry name" value="alpha/beta-Hydrolases"/>
    <property type="match status" value="1"/>
</dbReference>
<dbReference type="InterPro" id="IPR008979">
    <property type="entry name" value="Galactose-bd-like_sf"/>
</dbReference>
<dbReference type="InterPro" id="IPR050585">
    <property type="entry name" value="Xaa-Pro_dipeptidyl-ppase/CocE"/>
</dbReference>
<dbReference type="PANTHER" id="PTHR43056">
    <property type="entry name" value="PEPTIDASE S9 PROLYL OLIGOPEPTIDASE"/>
    <property type="match status" value="1"/>
</dbReference>
<keyword evidence="4" id="KW-1185">Reference proteome</keyword>
<dbReference type="Pfam" id="PF02129">
    <property type="entry name" value="Peptidase_S15"/>
    <property type="match status" value="1"/>
</dbReference>
<dbReference type="Proteomes" id="UP000332515">
    <property type="component" value="Unassembled WGS sequence"/>
</dbReference>
<keyword evidence="1 3" id="KW-0378">Hydrolase</keyword>
<dbReference type="Gene3D" id="1.10.3020.10">
    <property type="entry name" value="alpha-amino acid ester hydrolase ( Helical cap domain)"/>
    <property type="match status" value="1"/>
</dbReference>
<dbReference type="InterPro" id="IPR029058">
    <property type="entry name" value="AB_hydrolase_fold"/>
</dbReference>